<sequence length="68" mass="7365">MASLAALIGGEFVTGFGVISWMVRANEMSNEEALVITFVVDDNIFDRTTTSAMALVTRDGDIEHEVTV</sequence>
<accession>A0A4D6M8I7</accession>
<reference evidence="1 2" key="1">
    <citation type="submission" date="2019-04" db="EMBL/GenBank/DDBJ databases">
        <title>An improved genome assembly and genetic linkage map for asparagus bean, Vigna unguiculata ssp. sesquipedialis.</title>
        <authorList>
            <person name="Xia Q."/>
            <person name="Zhang R."/>
            <person name="Dong Y."/>
        </authorList>
    </citation>
    <scope>NUCLEOTIDE SEQUENCE [LARGE SCALE GENOMIC DNA]</scope>
    <source>
        <tissue evidence="1">Leaf</tissue>
    </source>
</reference>
<evidence type="ECO:0000313" key="1">
    <source>
        <dbReference type="EMBL" id="QCD96436.1"/>
    </source>
</evidence>
<dbReference type="EMBL" id="CP039350">
    <property type="protein sequence ID" value="QCD96436.1"/>
    <property type="molecule type" value="Genomic_DNA"/>
</dbReference>
<name>A0A4D6M8I7_VIGUN</name>
<dbReference type="AlphaFoldDB" id="A0A4D6M8I7"/>
<keyword evidence="2" id="KW-1185">Reference proteome</keyword>
<protein>
    <submittedName>
        <fullName evidence="1">Uncharacterized protein</fullName>
    </submittedName>
</protein>
<proteinExistence type="predicted"/>
<organism evidence="1 2">
    <name type="scientific">Vigna unguiculata</name>
    <name type="common">Cowpea</name>
    <dbReference type="NCBI Taxonomy" id="3917"/>
    <lineage>
        <taxon>Eukaryota</taxon>
        <taxon>Viridiplantae</taxon>
        <taxon>Streptophyta</taxon>
        <taxon>Embryophyta</taxon>
        <taxon>Tracheophyta</taxon>
        <taxon>Spermatophyta</taxon>
        <taxon>Magnoliopsida</taxon>
        <taxon>eudicotyledons</taxon>
        <taxon>Gunneridae</taxon>
        <taxon>Pentapetalae</taxon>
        <taxon>rosids</taxon>
        <taxon>fabids</taxon>
        <taxon>Fabales</taxon>
        <taxon>Fabaceae</taxon>
        <taxon>Papilionoideae</taxon>
        <taxon>50 kb inversion clade</taxon>
        <taxon>NPAAA clade</taxon>
        <taxon>indigoferoid/millettioid clade</taxon>
        <taxon>Phaseoleae</taxon>
        <taxon>Vigna</taxon>
    </lineage>
</organism>
<gene>
    <name evidence="1" type="ORF">DEO72_LG6g1139</name>
</gene>
<evidence type="ECO:0000313" key="2">
    <source>
        <dbReference type="Proteomes" id="UP000501690"/>
    </source>
</evidence>
<dbReference type="Proteomes" id="UP000501690">
    <property type="component" value="Linkage Group LG6"/>
</dbReference>